<name>A0ABU7XDD7_9HYPH</name>
<evidence type="ECO:0000313" key="1">
    <source>
        <dbReference type="EMBL" id="MEF3365398.1"/>
    </source>
</evidence>
<dbReference type="GO" id="GO:0008168">
    <property type="term" value="F:methyltransferase activity"/>
    <property type="evidence" value="ECO:0007669"/>
    <property type="project" value="UniProtKB-KW"/>
</dbReference>
<proteinExistence type="predicted"/>
<keyword evidence="1" id="KW-0808">Transferase</keyword>
<dbReference type="RefSeq" id="WP_332080303.1">
    <property type="nucleotide sequence ID" value="NZ_JAZHYN010000004.1"/>
</dbReference>
<comment type="caution">
    <text evidence="1">The sequence shown here is derived from an EMBL/GenBank/DDBJ whole genome shotgun (WGS) entry which is preliminary data.</text>
</comment>
<dbReference type="EMBL" id="JAZHYN010000004">
    <property type="protein sequence ID" value="MEF3365398.1"/>
    <property type="molecule type" value="Genomic_DNA"/>
</dbReference>
<dbReference type="GO" id="GO:0032259">
    <property type="term" value="P:methylation"/>
    <property type="evidence" value="ECO:0007669"/>
    <property type="project" value="UniProtKB-KW"/>
</dbReference>
<gene>
    <name evidence="1" type="ORF">V3H18_02505</name>
</gene>
<sequence length="224" mass="25005">MSHQAIRFSFVIWERLLKSLNAAIFTALLLLGLYAVATNFAEMSAGVRRLFDKITQVQSFEAFNVKAAFKVDQIVESTAIYASLPAEMKELLPADILSLRPSWVERILYVGDQGKLCDYSFPDKKMIENRNSDLHLAADGLIRIEDAPKIRAEVLKEMRDAKAKGEEWTIGEPKSCYATQLTERGRNVKTALVQFLREGFSVAATGKSEARGAEKMKMAGVAPR</sequence>
<accession>A0ABU7XDD7</accession>
<keyword evidence="1" id="KW-0489">Methyltransferase</keyword>
<keyword evidence="2" id="KW-1185">Reference proteome</keyword>
<organism evidence="1 2">
    <name type="scientific">Methylocystis borbori</name>
    <dbReference type="NCBI Taxonomy" id="3118750"/>
    <lineage>
        <taxon>Bacteria</taxon>
        <taxon>Pseudomonadati</taxon>
        <taxon>Pseudomonadota</taxon>
        <taxon>Alphaproteobacteria</taxon>
        <taxon>Hyphomicrobiales</taxon>
        <taxon>Methylocystaceae</taxon>
        <taxon>Methylocystis</taxon>
    </lineage>
</organism>
<evidence type="ECO:0000313" key="2">
    <source>
        <dbReference type="Proteomes" id="UP001350748"/>
    </source>
</evidence>
<reference evidence="1 2" key="1">
    <citation type="submission" date="2024-02" db="EMBL/GenBank/DDBJ databases">
        <authorList>
            <person name="Grouzdev D."/>
        </authorList>
    </citation>
    <scope>NUCLEOTIDE SEQUENCE [LARGE SCALE GENOMIC DNA]</scope>
    <source>
        <strain evidence="1 2">9N</strain>
    </source>
</reference>
<dbReference type="Proteomes" id="UP001350748">
    <property type="component" value="Unassembled WGS sequence"/>
</dbReference>
<protein>
    <submittedName>
        <fullName evidence="1">rRNA methylase</fullName>
    </submittedName>
</protein>